<evidence type="ECO:0000256" key="3">
    <source>
        <dbReference type="ARBA" id="ARBA00011918"/>
    </source>
</evidence>
<dbReference type="Gene3D" id="3.30.160.70">
    <property type="entry name" value="Methylated DNA-protein cysteine methyltransferase domain"/>
    <property type="match status" value="1"/>
</dbReference>
<proteinExistence type="inferred from homology"/>
<dbReference type="SUPFAM" id="SSF46767">
    <property type="entry name" value="Methylated DNA-protein cysteine methyltransferase, C-terminal domain"/>
    <property type="match status" value="1"/>
</dbReference>
<comment type="similarity">
    <text evidence="2">Belongs to the MGMT family.</text>
</comment>
<dbReference type="EMBL" id="JXRP01000017">
    <property type="protein sequence ID" value="KIL45863.1"/>
    <property type="molecule type" value="Genomic_DNA"/>
</dbReference>
<dbReference type="InterPro" id="IPR036631">
    <property type="entry name" value="MGMT_N_sf"/>
</dbReference>
<evidence type="ECO:0000256" key="1">
    <source>
        <dbReference type="ARBA" id="ARBA00001286"/>
    </source>
</evidence>
<accession>A0A0C2VPC4</accession>
<dbReference type="InterPro" id="IPR008332">
    <property type="entry name" value="MethylG_MeTrfase_N"/>
</dbReference>
<dbReference type="PATRIC" id="fig|889306.3.peg.2225"/>
<dbReference type="GO" id="GO:0003908">
    <property type="term" value="F:methylated-DNA-[protein]-cysteine S-methyltransferase activity"/>
    <property type="evidence" value="ECO:0007669"/>
    <property type="project" value="UniProtKB-EC"/>
</dbReference>
<dbReference type="Gene3D" id="1.10.10.10">
    <property type="entry name" value="Winged helix-like DNA-binding domain superfamily/Winged helix DNA-binding domain"/>
    <property type="match status" value="1"/>
</dbReference>
<dbReference type="PANTHER" id="PTHR10815:SF5">
    <property type="entry name" value="METHYLATED-DNA--PROTEIN-CYSTEINE METHYLTRANSFERASE"/>
    <property type="match status" value="1"/>
</dbReference>
<dbReference type="Pfam" id="PF01035">
    <property type="entry name" value="DNA_binding_1"/>
    <property type="match status" value="1"/>
</dbReference>
<dbReference type="STRING" id="889306.KP78_22120"/>
<comment type="catalytic activity">
    <reaction evidence="1">
        <text>a 4-O-methyl-thymidine in DNA + L-cysteinyl-[protein] = a thymidine in DNA + S-methyl-L-cysteinyl-[protein]</text>
        <dbReference type="Rhea" id="RHEA:53428"/>
        <dbReference type="Rhea" id="RHEA-COMP:10131"/>
        <dbReference type="Rhea" id="RHEA-COMP:10132"/>
        <dbReference type="Rhea" id="RHEA-COMP:13555"/>
        <dbReference type="Rhea" id="RHEA-COMP:13556"/>
        <dbReference type="ChEBI" id="CHEBI:29950"/>
        <dbReference type="ChEBI" id="CHEBI:82612"/>
        <dbReference type="ChEBI" id="CHEBI:137386"/>
        <dbReference type="ChEBI" id="CHEBI:137387"/>
        <dbReference type="EC" id="2.1.1.63"/>
    </reaction>
</comment>
<dbReference type="Pfam" id="PF02870">
    <property type="entry name" value="Methyltransf_1N"/>
    <property type="match status" value="1"/>
</dbReference>
<keyword evidence="6" id="KW-0227">DNA damage</keyword>
<comment type="catalytic activity">
    <reaction evidence="8">
        <text>a 6-O-methyl-2'-deoxyguanosine in DNA + L-cysteinyl-[protein] = S-methyl-L-cysteinyl-[protein] + a 2'-deoxyguanosine in DNA</text>
        <dbReference type="Rhea" id="RHEA:24000"/>
        <dbReference type="Rhea" id="RHEA-COMP:10131"/>
        <dbReference type="Rhea" id="RHEA-COMP:10132"/>
        <dbReference type="Rhea" id="RHEA-COMP:11367"/>
        <dbReference type="Rhea" id="RHEA-COMP:11368"/>
        <dbReference type="ChEBI" id="CHEBI:29950"/>
        <dbReference type="ChEBI" id="CHEBI:82612"/>
        <dbReference type="ChEBI" id="CHEBI:85445"/>
        <dbReference type="ChEBI" id="CHEBI:85448"/>
        <dbReference type="EC" id="2.1.1.63"/>
    </reaction>
</comment>
<comment type="caution">
    <text evidence="11">The sequence shown here is derived from an EMBL/GenBank/DDBJ whole genome shotgun (WGS) entry which is preliminary data.</text>
</comment>
<dbReference type="AlphaFoldDB" id="A0A0C2VPC4"/>
<dbReference type="SUPFAM" id="SSF53155">
    <property type="entry name" value="Methylated DNA-protein cysteine methyltransferase domain"/>
    <property type="match status" value="1"/>
</dbReference>
<keyword evidence="5 11" id="KW-0808">Transferase</keyword>
<keyword evidence="7" id="KW-0234">DNA repair</keyword>
<dbReference type="GO" id="GO:0006281">
    <property type="term" value="P:DNA repair"/>
    <property type="evidence" value="ECO:0007669"/>
    <property type="project" value="UniProtKB-KW"/>
</dbReference>
<sequence>MTKIDFVEESIVEENKIETVDHDHALFNRVEKQLIEYFDGKRKVFELPIFLNGTIFQQEVWQALQTIPYGQSCSYQDIAKRIDRDKAVRAVGQANRKNPLPIIIPCHRVNGKNGALTGYAGNQTNKKEYLLKLEQTFYVNM</sequence>
<evidence type="ECO:0000256" key="4">
    <source>
        <dbReference type="ARBA" id="ARBA00022603"/>
    </source>
</evidence>
<organism evidence="11 12">
    <name type="scientific">Jeotgalibacillus soli</name>
    <dbReference type="NCBI Taxonomy" id="889306"/>
    <lineage>
        <taxon>Bacteria</taxon>
        <taxon>Bacillati</taxon>
        <taxon>Bacillota</taxon>
        <taxon>Bacilli</taxon>
        <taxon>Bacillales</taxon>
        <taxon>Caryophanaceae</taxon>
        <taxon>Jeotgalibacillus</taxon>
    </lineage>
</organism>
<evidence type="ECO:0000256" key="6">
    <source>
        <dbReference type="ARBA" id="ARBA00022763"/>
    </source>
</evidence>
<evidence type="ECO:0000256" key="2">
    <source>
        <dbReference type="ARBA" id="ARBA00008711"/>
    </source>
</evidence>
<reference evidence="11 12" key="1">
    <citation type="submission" date="2015-01" db="EMBL/GenBank/DDBJ databases">
        <title>Genome sequencing of Jeotgalibacillus soli.</title>
        <authorList>
            <person name="Goh K.M."/>
            <person name="Chan K.-G."/>
            <person name="Yaakop A.S."/>
            <person name="Ee R."/>
            <person name="Gan H.M."/>
            <person name="Chan C.S."/>
        </authorList>
    </citation>
    <scope>NUCLEOTIDE SEQUENCE [LARGE SCALE GENOMIC DNA]</scope>
    <source>
        <strain evidence="11 12">P9</strain>
    </source>
</reference>
<dbReference type="InterPro" id="IPR036217">
    <property type="entry name" value="MethylDNA_cys_MeTrfase_DNAb"/>
</dbReference>
<evidence type="ECO:0000259" key="9">
    <source>
        <dbReference type="Pfam" id="PF01035"/>
    </source>
</evidence>
<dbReference type="Proteomes" id="UP000031938">
    <property type="component" value="Unassembled WGS sequence"/>
</dbReference>
<gene>
    <name evidence="11" type="ORF">KP78_22120</name>
</gene>
<dbReference type="GO" id="GO:0032259">
    <property type="term" value="P:methylation"/>
    <property type="evidence" value="ECO:0007669"/>
    <property type="project" value="UniProtKB-KW"/>
</dbReference>
<dbReference type="FunFam" id="1.10.10.10:FF:000214">
    <property type="entry name" value="Methylated-DNA--protein-cysteine methyltransferase"/>
    <property type="match status" value="1"/>
</dbReference>
<dbReference type="CDD" id="cd06445">
    <property type="entry name" value="ATase"/>
    <property type="match status" value="1"/>
</dbReference>
<dbReference type="PANTHER" id="PTHR10815">
    <property type="entry name" value="METHYLATED-DNA--PROTEIN-CYSTEINE METHYLTRANSFERASE"/>
    <property type="match status" value="1"/>
</dbReference>
<dbReference type="InterPro" id="IPR036388">
    <property type="entry name" value="WH-like_DNA-bd_sf"/>
</dbReference>
<dbReference type="EC" id="2.1.1.63" evidence="3"/>
<evidence type="ECO:0000259" key="10">
    <source>
        <dbReference type="Pfam" id="PF02870"/>
    </source>
</evidence>
<evidence type="ECO:0000313" key="12">
    <source>
        <dbReference type="Proteomes" id="UP000031938"/>
    </source>
</evidence>
<dbReference type="InterPro" id="IPR014048">
    <property type="entry name" value="MethylDNA_cys_MeTrfase_DNA-bd"/>
</dbReference>
<evidence type="ECO:0000313" key="11">
    <source>
        <dbReference type="EMBL" id="KIL45863.1"/>
    </source>
</evidence>
<feature type="domain" description="Methylated-DNA-[protein]-cysteine S-methyltransferase DNA binding" evidence="9">
    <location>
        <begin position="56"/>
        <end position="135"/>
    </location>
</feature>
<keyword evidence="4 11" id="KW-0489">Methyltransferase</keyword>
<protein>
    <recommendedName>
        <fullName evidence="3">methylated-DNA--[protein]-cysteine S-methyltransferase</fullName>
        <ecNumber evidence="3">2.1.1.63</ecNumber>
    </recommendedName>
</protein>
<name>A0A0C2VPC4_9BACL</name>
<evidence type="ECO:0000256" key="8">
    <source>
        <dbReference type="ARBA" id="ARBA00049348"/>
    </source>
</evidence>
<evidence type="ECO:0000256" key="5">
    <source>
        <dbReference type="ARBA" id="ARBA00022679"/>
    </source>
</evidence>
<feature type="domain" description="Methylguanine DNA methyltransferase ribonuclease-like" evidence="10">
    <location>
        <begin position="2"/>
        <end position="49"/>
    </location>
</feature>
<dbReference type="NCBIfam" id="TIGR00589">
    <property type="entry name" value="ogt"/>
    <property type="match status" value="1"/>
</dbReference>
<keyword evidence="12" id="KW-1185">Reference proteome</keyword>
<evidence type="ECO:0000256" key="7">
    <source>
        <dbReference type="ARBA" id="ARBA00023204"/>
    </source>
</evidence>